<dbReference type="InterPro" id="IPR046346">
    <property type="entry name" value="Aminoacid_DH-like_N_sf"/>
</dbReference>
<dbReference type="EMBL" id="SJPN01000004">
    <property type="protein sequence ID" value="TWU02121.1"/>
    <property type="molecule type" value="Genomic_DNA"/>
</dbReference>
<keyword evidence="3" id="KW-1185">Reference proteome</keyword>
<dbReference type="RefSeq" id="WP_146520505.1">
    <property type="nucleotide sequence ID" value="NZ_CP151726.1"/>
</dbReference>
<dbReference type="SUPFAM" id="SSF53223">
    <property type="entry name" value="Aminoacid dehydrogenase-like, N-terminal domain"/>
    <property type="match status" value="1"/>
</dbReference>
<reference evidence="2 3" key="1">
    <citation type="submission" date="2019-02" db="EMBL/GenBank/DDBJ databases">
        <title>Deep-cultivation of Planctomycetes and their phenomic and genomic characterization uncovers novel biology.</title>
        <authorList>
            <person name="Wiegand S."/>
            <person name="Jogler M."/>
            <person name="Boedeker C."/>
            <person name="Pinto D."/>
            <person name="Vollmers J."/>
            <person name="Rivas-Marin E."/>
            <person name="Kohn T."/>
            <person name="Peeters S.H."/>
            <person name="Heuer A."/>
            <person name="Rast P."/>
            <person name="Oberbeckmann S."/>
            <person name="Bunk B."/>
            <person name="Jeske O."/>
            <person name="Meyerdierks A."/>
            <person name="Storesund J.E."/>
            <person name="Kallscheuer N."/>
            <person name="Luecker S."/>
            <person name="Lage O.M."/>
            <person name="Pohl T."/>
            <person name="Merkel B.J."/>
            <person name="Hornburger P."/>
            <person name="Mueller R.-W."/>
            <person name="Bruemmer F."/>
            <person name="Labrenz M."/>
            <person name="Spormann A.M."/>
            <person name="Op Den Camp H."/>
            <person name="Overmann J."/>
            <person name="Amann R."/>
            <person name="Jetten M.S.M."/>
            <person name="Mascher T."/>
            <person name="Medema M.H."/>
            <person name="Devos D.P."/>
            <person name="Kaster A.-K."/>
            <person name="Ovreas L."/>
            <person name="Rohde M."/>
            <person name="Galperin M.Y."/>
            <person name="Jogler C."/>
        </authorList>
    </citation>
    <scope>NUCLEOTIDE SEQUENCE [LARGE SCALE GENOMIC DNA]</scope>
    <source>
        <strain evidence="2 3">Pla52n</strain>
    </source>
</reference>
<protein>
    <recommendedName>
        <fullName evidence="4">Shikimate 5-dehydrogenase</fullName>
    </recommendedName>
</protein>
<proteinExistence type="predicted"/>
<feature type="region of interest" description="Disordered" evidence="1">
    <location>
        <begin position="80"/>
        <end position="110"/>
    </location>
</feature>
<accession>A0A5C6ARK2</accession>
<name>A0A5C6ARK2_9BACT</name>
<dbReference type="GO" id="GO:0016491">
    <property type="term" value="F:oxidoreductase activity"/>
    <property type="evidence" value="ECO:0007669"/>
    <property type="project" value="UniProtKB-ARBA"/>
</dbReference>
<sequence>MDGATEPIIAVLGHPIAGNPSQFALERAFKAMRLDWRVLSLDVHPENIDAAITGAKVMGFRGLLLDDVNAAAAGHLRQRVTPTDTTAEAESSQQIEQSQQTEKVSEGAPPTCFFWDSTDKQAYRSENAESSWLEELIRSHFRSPESVADGDAMGPVLWIGDTDVRFPKTMVDIDTQSPIAWADSESIEHSKLIVLSEPVNVSKWPANDQSTLVIDLSDSQENPDGGNHAALSKLGYTFISVEERRAAALSQCLTRWTGTRPPIDIIQEAIEEYLAV</sequence>
<dbReference type="Proteomes" id="UP000320176">
    <property type="component" value="Unassembled WGS sequence"/>
</dbReference>
<evidence type="ECO:0000313" key="3">
    <source>
        <dbReference type="Proteomes" id="UP000320176"/>
    </source>
</evidence>
<dbReference type="Gene3D" id="3.40.50.10860">
    <property type="entry name" value="Leucine Dehydrogenase, chain A, domain 1"/>
    <property type="match status" value="1"/>
</dbReference>
<evidence type="ECO:0000256" key="1">
    <source>
        <dbReference type="SAM" id="MobiDB-lite"/>
    </source>
</evidence>
<evidence type="ECO:0008006" key="4">
    <source>
        <dbReference type="Google" id="ProtNLM"/>
    </source>
</evidence>
<gene>
    <name evidence="2" type="ORF">Pla52n_31700</name>
</gene>
<organism evidence="2 3">
    <name type="scientific">Stieleria varia</name>
    <dbReference type="NCBI Taxonomy" id="2528005"/>
    <lineage>
        <taxon>Bacteria</taxon>
        <taxon>Pseudomonadati</taxon>
        <taxon>Planctomycetota</taxon>
        <taxon>Planctomycetia</taxon>
        <taxon>Pirellulales</taxon>
        <taxon>Pirellulaceae</taxon>
        <taxon>Stieleria</taxon>
    </lineage>
</organism>
<feature type="compositionally biased region" description="Low complexity" evidence="1">
    <location>
        <begin position="86"/>
        <end position="102"/>
    </location>
</feature>
<dbReference type="OrthoDB" id="9792692at2"/>
<evidence type="ECO:0000313" key="2">
    <source>
        <dbReference type="EMBL" id="TWU02121.1"/>
    </source>
</evidence>
<dbReference type="AlphaFoldDB" id="A0A5C6ARK2"/>
<comment type="caution">
    <text evidence="2">The sequence shown here is derived from an EMBL/GenBank/DDBJ whole genome shotgun (WGS) entry which is preliminary data.</text>
</comment>